<dbReference type="Proteomes" id="UP000449547">
    <property type="component" value="Unassembled WGS sequence"/>
</dbReference>
<evidence type="ECO:0000256" key="6">
    <source>
        <dbReference type="ARBA" id="ARBA00037941"/>
    </source>
</evidence>
<evidence type="ECO:0000256" key="7">
    <source>
        <dbReference type="ARBA" id="ARBA00038878"/>
    </source>
</evidence>
<organism evidence="10 11">
    <name type="scientific">Diutina rugosa</name>
    <name type="common">Yeast</name>
    <name type="synonym">Candida rugosa</name>
    <dbReference type="NCBI Taxonomy" id="5481"/>
    <lineage>
        <taxon>Eukaryota</taxon>
        <taxon>Fungi</taxon>
        <taxon>Dikarya</taxon>
        <taxon>Ascomycota</taxon>
        <taxon>Saccharomycotina</taxon>
        <taxon>Pichiomycetes</taxon>
        <taxon>Debaryomycetaceae</taxon>
        <taxon>Diutina</taxon>
    </lineage>
</organism>
<dbReference type="RefSeq" id="XP_034013770.1">
    <property type="nucleotide sequence ID" value="XM_034153954.1"/>
</dbReference>
<comment type="cofactor">
    <cofactor evidence="1">
        <name>FAD</name>
        <dbReference type="ChEBI" id="CHEBI:57692"/>
    </cofactor>
</comment>
<proteinExistence type="inferred from homology"/>
<evidence type="ECO:0000256" key="5">
    <source>
        <dbReference type="ARBA" id="ARBA00036066"/>
    </source>
</evidence>
<evidence type="ECO:0000256" key="4">
    <source>
        <dbReference type="ARBA" id="ARBA00023002"/>
    </source>
</evidence>
<dbReference type="GeneID" id="54780066"/>
<evidence type="ECO:0000259" key="9">
    <source>
        <dbReference type="Pfam" id="PF01266"/>
    </source>
</evidence>
<accession>A0A642UUD0</accession>
<dbReference type="OrthoDB" id="498204at2759"/>
<keyword evidence="11" id="KW-1185">Reference proteome</keyword>
<dbReference type="Gene3D" id="3.30.9.10">
    <property type="entry name" value="D-Amino Acid Oxidase, subunit A, domain 2"/>
    <property type="match status" value="1"/>
</dbReference>
<gene>
    <name evidence="10" type="ORF">DIURU_001413</name>
</gene>
<dbReference type="GO" id="GO:0047545">
    <property type="term" value="F:(S)-2-hydroxyglutarate dehydrogenase activity"/>
    <property type="evidence" value="ECO:0007669"/>
    <property type="project" value="UniProtKB-EC"/>
</dbReference>
<dbReference type="VEuPathDB" id="FungiDB:DIURU_001413"/>
<sequence length="390" mass="42843">MIRRCLSTSATCHADFSHAVIGAGIVGLAIGAELQQVPGNRVIIIDRNSAVGHETTSRNSEVIHAGIYYPKDSLKAKLCIEGKQKIYSQQNWRVPLRQCGKWVVAQDEGEAQYLDKLYTNCVALGVPVEFKSKREVQKYPHIHVGAAVLESPTTGIISAHDYCTFFEQQFSNNEGTLGLNATVTDIEYSQNEYSLEVHDEVEGADFTITAENVVNSGGLHAASIANMLLPPERHFGSYFAKGNYFSYTSSQPMGKITDHLIYPCPKPNAVSLGTHLTFDLGGQIRFGPDLEWLHTADANAIDYTPSAANLDAAVDAIRTYFPSIQKSELAPAYSGVRPKLKSQHDSRQGFVDFYIKEEEGFPGFVNLIGIESPGLTSAWAIADYVKAMYH</sequence>
<keyword evidence="3" id="KW-0274">FAD</keyword>
<comment type="caution">
    <text evidence="10">The sequence shown here is derived from an EMBL/GenBank/DDBJ whole genome shotgun (WGS) entry which is preliminary data.</text>
</comment>
<dbReference type="PANTHER" id="PTHR43104:SF4">
    <property type="entry name" value="L-2-HYDROXYGLUTARATE DEHYDROGENASE, MITOCHONDRIAL"/>
    <property type="match status" value="1"/>
</dbReference>
<evidence type="ECO:0000256" key="2">
    <source>
        <dbReference type="ARBA" id="ARBA00022630"/>
    </source>
</evidence>
<comment type="catalytic activity">
    <reaction evidence="5">
        <text>(S)-2-hydroxyglutarate + A = 2-oxoglutarate + AH2</text>
        <dbReference type="Rhea" id="RHEA:21252"/>
        <dbReference type="ChEBI" id="CHEBI:13193"/>
        <dbReference type="ChEBI" id="CHEBI:16782"/>
        <dbReference type="ChEBI" id="CHEBI:16810"/>
        <dbReference type="ChEBI" id="CHEBI:17499"/>
        <dbReference type="EC" id="1.1.99.2"/>
    </reaction>
</comment>
<comment type="similarity">
    <text evidence="6">Belongs to the L2HGDH family.</text>
</comment>
<keyword evidence="2" id="KW-0285">Flavoprotein</keyword>
<protein>
    <recommendedName>
        <fullName evidence="8">L-2-hydroxyglutarate dehydrogenase, mitochondrial</fullName>
        <ecNumber evidence="7">1.1.99.2</ecNumber>
    </recommendedName>
</protein>
<dbReference type="InterPro" id="IPR036188">
    <property type="entry name" value="FAD/NAD-bd_sf"/>
</dbReference>
<dbReference type="Pfam" id="PF01266">
    <property type="entry name" value="DAO"/>
    <property type="match status" value="1"/>
</dbReference>
<name>A0A642UUD0_DIURU</name>
<evidence type="ECO:0000313" key="11">
    <source>
        <dbReference type="Proteomes" id="UP000449547"/>
    </source>
</evidence>
<dbReference type="EC" id="1.1.99.2" evidence="7"/>
<keyword evidence="4" id="KW-0560">Oxidoreductase</keyword>
<feature type="domain" description="FAD dependent oxidoreductase" evidence="9">
    <location>
        <begin position="19"/>
        <end position="386"/>
    </location>
</feature>
<dbReference type="SUPFAM" id="SSF51905">
    <property type="entry name" value="FAD/NAD(P)-binding domain"/>
    <property type="match status" value="1"/>
</dbReference>
<evidence type="ECO:0000313" key="10">
    <source>
        <dbReference type="EMBL" id="KAA8905610.1"/>
    </source>
</evidence>
<reference evidence="10 11" key="1">
    <citation type="submission" date="2019-07" db="EMBL/GenBank/DDBJ databases">
        <title>Genome assembly of two rare yeast pathogens: Diutina rugosa and Trichomonascus ciferrii.</title>
        <authorList>
            <person name="Mixao V."/>
            <person name="Saus E."/>
            <person name="Hansen A."/>
            <person name="Lass-Flor C."/>
            <person name="Gabaldon T."/>
        </authorList>
    </citation>
    <scope>NUCLEOTIDE SEQUENCE [LARGE SCALE GENOMIC DNA]</scope>
    <source>
        <strain evidence="10 11">CBS 613</strain>
    </source>
</reference>
<dbReference type="Gene3D" id="3.50.50.60">
    <property type="entry name" value="FAD/NAD(P)-binding domain"/>
    <property type="match status" value="1"/>
</dbReference>
<evidence type="ECO:0000256" key="3">
    <source>
        <dbReference type="ARBA" id="ARBA00022827"/>
    </source>
</evidence>
<evidence type="ECO:0000256" key="1">
    <source>
        <dbReference type="ARBA" id="ARBA00001974"/>
    </source>
</evidence>
<dbReference type="PANTHER" id="PTHR43104">
    <property type="entry name" value="L-2-HYDROXYGLUTARATE DEHYDROGENASE, MITOCHONDRIAL"/>
    <property type="match status" value="1"/>
</dbReference>
<dbReference type="OMA" id="GVHFTRM"/>
<dbReference type="InterPro" id="IPR006076">
    <property type="entry name" value="FAD-dep_OxRdtase"/>
</dbReference>
<dbReference type="EMBL" id="SWFT01000044">
    <property type="protein sequence ID" value="KAA8905610.1"/>
    <property type="molecule type" value="Genomic_DNA"/>
</dbReference>
<dbReference type="AlphaFoldDB" id="A0A642UUD0"/>
<evidence type="ECO:0000256" key="8">
    <source>
        <dbReference type="ARBA" id="ARBA00041137"/>
    </source>
</evidence>